<evidence type="ECO:0000313" key="7">
    <source>
        <dbReference type="Proteomes" id="UP000246145"/>
    </source>
</evidence>
<dbReference type="InterPro" id="IPR036388">
    <property type="entry name" value="WH-like_DNA-bd_sf"/>
</dbReference>
<dbReference type="InterPro" id="IPR029016">
    <property type="entry name" value="GAF-like_dom_sf"/>
</dbReference>
<dbReference type="Pfam" id="PF09339">
    <property type="entry name" value="HTH_IclR"/>
    <property type="match status" value="1"/>
</dbReference>
<feature type="domain" description="IclR-ED" evidence="5">
    <location>
        <begin position="66"/>
        <end position="259"/>
    </location>
</feature>
<dbReference type="Gene3D" id="3.30.450.40">
    <property type="match status" value="1"/>
</dbReference>
<dbReference type="EMBL" id="QEKO01000001">
    <property type="protein sequence ID" value="PVY67824.1"/>
    <property type="molecule type" value="Genomic_DNA"/>
</dbReference>
<keyword evidence="7" id="KW-1185">Reference proteome</keyword>
<keyword evidence="1" id="KW-0805">Transcription regulation</keyword>
<dbReference type="Pfam" id="PF01614">
    <property type="entry name" value="IclR_C"/>
    <property type="match status" value="1"/>
</dbReference>
<dbReference type="InterPro" id="IPR014757">
    <property type="entry name" value="Tscrpt_reg_IclR_C"/>
</dbReference>
<evidence type="ECO:0000256" key="3">
    <source>
        <dbReference type="ARBA" id="ARBA00023163"/>
    </source>
</evidence>
<dbReference type="InterPro" id="IPR005471">
    <property type="entry name" value="Tscrpt_reg_IclR_N"/>
</dbReference>
<dbReference type="GO" id="GO:0003700">
    <property type="term" value="F:DNA-binding transcription factor activity"/>
    <property type="evidence" value="ECO:0007669"/>
    <property type="project" value="TreeGrafter"/>
</dbReference>
<dbReference type="Gene3D" id="1.10.10.10">
    <property type="entry name" value="Winged helix-like DNA-binding domain superfamily/Winged helix DNA-binding domain"/>
    <property type="match status" value="1"/>
</dbReference>
<evidence type="ECO:0000256" key="1">
    <source>
        <dbReference type="ARBA" id="ARBA00023015"/>
    </source>
</evidence>
<evidence type="ECO:0000259" key="5">
    <source>
        <dbReference type="PROSITE" id="PS51078"/>
    </source>
</evidence>
<dbReference type="PANTHER" id="PTHR30136">
    <property type="entry name" value="HELIX-TURN-HELIX TRANSCRIPTIONAL REGULATOR, ICLR FAMILY"/>
    <property type="match status" value="1"/>
</dbReference>
<evidence type="ECO:0000256" key="2">
    <source>
        <dbReference type="ARBA" id="ARBA00023125"/>
    </source>
</evidence>
<keyword evidence="2" id="KW-0238">DNA-binding</keyword>
<dbReference type="InterPro" id="IPR036390">
    <property type="entry name" value="WH_DNA-bd_sf"/>
</dbReference>
<comment type="caution">
    <text evidence="6">The sequence shown here is derived from an EMBL/GenBank/DDBJ whole genome shotgun (WGS) entry which is preliminary data.</text>
</comment>
<dbReference type="PANTHER" id="PTHR30136:SF23">
    <property type="entry name" value="DNA-BINDING TRANSCRIPTIONAL ACTIVATOR MHPR"/>
    <property type="match status" value="1"/>
</dbReference>
<dbReference type="GO" id="GO:0003677">
    <property type="term" value="F:DNA binding"/>
    <property type="evidence" value="ECO:0007669"/>
    <property type="project" value="UniProtKB-KW"/>
</dbReference>
<dbReference type="Proteomes" id="UP000246145">
    <property type="component" value="Unassembled WGS sequence"/>
</dbReference>
<dbReference type="AlphaFoldDB" id="A0A2U1CPR0"/>
<accession>A0A2U1CPR0</accession>
<protein>
    <submittedName>
        <fullName evidence="6">IclR family transcriptional regulator</fullName>
    </submittedName>
</protein>
<dbReference type="SMART" id="SM00346">
    <property type="entry name" value="HTH_ICLR"/>
    <property type="match status" value="1"/>
</dbReference>
<gene>
    <name evidence="6" type="ORF">C7440_0207</name>
</gene>
<dbReference type="PROSITE" id="PS51077">
    <property type="entry name" value="HTH_ICLR"/>
    <property type="match status" value="1"/>
</dbReference>
<dbReference type="InterPro" id="IPR050707">
    <property type="entry name" value="HTH_MetabolicPath_Reg"/>
</dbReference>
<dbReference type="PROSITE" id="PS51078">
    <property type="entry name" value="ICLR_ED"/>
    <property type="match status" value="1"/>
</dbReference>
<evidence type="ECO:0000313" key="6">
    <source>
        <dbReference type="EMBL" id="PVY67824.1"/>
    </source>
</evidence>
<name>A0A2U1CPR0_9BURK</name>
<evidence type="ECO:0000259" key="4">
    <source>
        <dbReference type="PROSITE" id="PS51077"/>
    </source>
</evidence>
<feature type="domain" description="HTH iclR-type" evidence="4">
    <location>
        <begin position="7"/>
        <end position="68"/>
    </location>
</feature>
<reference evidence="6 7" key="1">
    <citation type="submission" date="2018-04" db="EMBL/GenBank/DDBJ databases">
        <title>Genomic Encyclopedia of Type Strains, Phase IV (KMG-IV): sequencing the most valuable type-strain genomes for metagenomic binning, comparative biology and taxonomic classification.</title>
        <authorList>
            <person name="Goeker M."/>
        </authorList>
    </citation>
    <scope>NUCLEOTIDE SEQUENCE [LARGE SCALE GENOMIC DNA]</scope>
    <source>
        <strain evidence="6 7">DSM 10065</strain>
    </source>
</reference>
<sequence length="268" mass="30272">MSGVKSIESLRRGLEVIRALKSSSAASLGELHRHTRLPKATLLRILRTLQEEGWIERHEVEHRYVLRSEAGDSYAPDDWRAQFSAIAGPFRAALQRQTLWPIEIAVRYGTSMLILNPRQHMNGLAANYRALGIRPLMLISSLGRCYLAFCSDEERNEILGELSRSTQLINRVASQPEAVRRFISDAQRLGYAKRDASEVEGDSPERFEAIAVPIFCNGRIVATLACAWLYGIVNEREIVAAHLKRLQNTASAIQNQLQASRFEFETLR</sequence>
<dbReference type="SUPFAM" id="SSF46785">
    <property type="entry name" value="Winged helix' DNA-binding domain"/>
    <property type="match status" value="1"/>
</dbReference>
<proteinExistence type="predicted"/>
<keyword evidence="3" id="KW-0804">Transcription</keyword>
<dbReference type="OrthoDB" id="9807558at2"/>
<dbReference type="SUPFAM" id="SSF55781">
    <property type="entry name" value="GAF domain-like"/>
    <property type="match status" value="1"/>
</dbReference>
<organism evidence="6 7">
    <name type="scientific">Pusillimonas noertemannii</name>
    <dbReference type="NCBI Taxonomy" id="305977"/>
    <lineage>
        <taxon>Bacteria</taxon>
        <taxon>Pseudomonadati</taxon>
        <taxon>Pseudomonadota</taxon>
        <taxon>Betaproteobacteria</taxon>
        <taxon>Burkholderiales</taxon>
        <taxon>Alcaligenaceae</taxon>
        <taxon>Pusillimonas</taxon>
    </lineage>
</organism>
<dbReference type="RefSeq" id="WP_116517130.1">
    <property type="nucleotide sequence ID" value="NZ_JACCEX010000001.1"/>
</dbReference>
<dbReference type="GO" id="GO:0045892">
    <property type="term" value="P:negative regulation of DNA-templated transcription"/>
    <property type="evidence" value="ECO:0007669"/>
    <property type="project" value="TreeGrafter"/>
</dbReference>